<gene>
    <name evidence="1" type="ORF">ET418_04140</name>
</gene>
<reference evidence="1 2" key="1">
    <citation type="submission" date="2019-04" db="EMBL/GenBank/DDBJ databases">
        <title>Geobacter ruber sp. nov., ferric-reducing bacteria isolated from paddy soil.</title>
        <authorList>
            <person name="Xu Z."/>
            <person name="Masuda Y."/>
            <person name="Itoh H."/>
            <person name="Senoo K."/>
        </authorList>
    </citation>
    <scope>NUCLEOTIDE SEQUENCE [LARGE SCALE GENOMIC DNA]</scope>
    <source>
        <strain evidence="1 2">Red88</strain>
    </source>
</reference>
<protein>
    <recommendedName>
        <fullName evidence="3">Major capsid protein</fullName>
    </recommendedName>
</protein>
<proteinExistence type="predicted"/>
<evidence type="ECO:0008006" key="3">
    <source>
        <dbReference type="Google" id="ProtNLM"/>
    </source>
</evidence>
<sequence>MAVIGNKGATLIDVANSLDPDGKVAAVAELLNQTNSILEDMPFKESNLETGHRSVIRTGLPSATWRKLYEGVQPSKSTRTPVVDTCGMLEARNHVDKDVAELNGNTAAFRLSEGVAEVEAMNQTMAQTLFYGDSSLNPERFNGLTPRYNTLSTAVPVSQNVISGGGTGSDNTSIWLVVWGENSVFGIYPKGSKAGLQHDDLGLQDVTDANGGFYRAYKDWWQWKNGLVVKDWRYAVRICNVDVSNLVTETSAADVIKLMIKAIHRIPFLTMGRPVFYANRTVREMLDIQALAKSSNVLAIREAAEQFKTTFMGIPIKTCDQLSLTEAAVA</sequence>
<comment type="caution">
    <text evidence="1">The sequence shown here is derived from an EMBL/GenBank/DDBJ whole genome shotgun (WGS) entry which is preliminary data.</text>
</comment>
<dbReference type="Pfam" id="PF20911">
    <property type="entry name" value="GP7"/>
    <property type="match status" value="1"/>
</dbReference>
<dbReference type="AlphaFoldDB" id="A0A5A9XNM8"/>
<dbReference type="InterPro" id="IPR048813">
    <property type="entry name" value="GP7-like"/>
</dbReference>
<name>A0A5A9XNM8_9BACT</name>
<evidence type="ECO:0000313" key="2">
    <source>
        <dbReference type="Proteomes" id="UP000324298"/>
    </source>
</evidence>
<dbReference type="NCBIfam" id="NF045672">
    <property type="entry name" value="MCP_gp7_epsi_15"/>
    <property type="match status" value="1"/>
</dbReference>
<dbReference type="Proteomes" id="UP000324298">
    <property type="component" value="Unassembled WGS sequence"/>
</dbReference>
<evidence type="ECO:0000313" key="1">
    <source>
        <dbReference type="EMBL" id="KAA0894155.1"/>
    </source>
</evidence>
<dbReference type="RefSeq" id="WP_149306312.1">
    <property type="nucleotide sequence ID" value="NZ_SRSD01000002.1"/>
</dbReference>
<accession>A0A5A9XNM8</accession>
<organism evidence="1 2">
    <name type="scientific">Oryzomonas rubra</name>
    <dbReference type="NCBI Taxonomy" id="2509454"/>
    <lineage>
        <taxon>Bacteria</taxon>
        <taxon>Pseudomonadati</taxon>
        <taxon>Thermodesulfobacteriota</taxon>
        <taxon>Desulfuromonadia</taxon>
        <taxon>Geobacterales</taxon>
        <taxon>Geobacteraceae</taxon>
        <taxon>Oryzomonas</taxon>
    </lineage>
</organism>
<dbReference type="OrthoDB" id="1630256at2"/>
<keyword evidence="2" id="KW-1185">Reference proteome</keyword>
<dbReference type="EMBL" id="SRSD01000002">
    <property type="protein sequence ID" value="KAA0894155.1"/>
    <property type="molecule type" value="Genomic_DNA"/>
</dbReference>